<dbReference type="AlphaFoldDB" id="A0A4Z0R5H6"/>
<reference evidence="3 4" key="1">
    <citation type="submission" date="2019-03" db="EMBL/GenBank/DDBJ databases">
        <title>Draft Genome Sequence of Desulfosporosinus fructosivorans Strain 63.6F, Isolated from Marine Sediment in the Baltic Sea.</title>
        <authorList>
            <person name="Hausmann B."/>
            <person name="Vandieken V."/>
            <person name="Pjevac P."/>
            <person name="Schreck K."/>
            <person name="Herbold C.W."/>
            <person name="Loy A."/>
        </authorList>
    </citation>
    <scope>NUCLEOTIDE SEQUENCE [LARGE SCALE GENOMIC DNA]</scope>
    <source>
        <strain evidence="3 4">63.6F</strain>
    </source>
</reference>
<name>A0A4Z0R5H6_9FIRM</name>
<evidence type="ECO:0000313" key="3">
    <source>
        <dbReference type="EMBL" id="TGE36896.1"/>
    </source>
</evidence>
<evidence type="ECO:0000256" key="1">
    <source>
        <dbReference type="SAM" id="MobiDB-lite"/>
    </source>
</evidence>
<organism evidence="3 4">
    <name type="scientific">Desulfosporosinus fructosivorans</name>
    <dbReference type="NCBI Taxonomy" id="2018669"/>
    <lineage>
        <taxon>Bacteria</taxon>
        <taxon>Bacillati</taxon>
        <taxon>Bacillota</taxon>
        <taxon>Clostridia</taxon>
        <taxon>Eubacteriales</taxon>
        <taxon>Desulfitobacteriaceae</taxon>
        <taxon>Desulfosporosinus</taxon>
    </lineage>
</organism>
<dbReference type="CDD" id="cd22641">
    <property type="entry name" value="C24-like"/>
    <property type="match status" value="1"/>
</dbReference>
<dbReference type="InterPro" id="IPR022225">
    <property type="entry name" value="Phage_tail_fibre_N"/>
</dbReference>
<proteinExistence type="predicted"/>
<feature type="compositionally biased region" description="Low complexity" evidence="1">
    <location>
        <begin position="272"/>
        <end position="295"/>
    </location>
</feature>
<evidence type="ECO:0000259" key="2">
    <source>
        <dbReference type="Pfam" id="PF12571"/>
    </source>
</evidence>
<dbReference type="Proteomes" id="UP000298460">
    <property type="component" value="Unassembled WGS sequence"/>
</dbReference>
<gene>
    <name evidence="3" type="ORF">E4K67_17510</name>
</gene>
<dbReference type="EMBL" id="SPQQ01000006">
    <property type="protein sequence ID" value="TGE36896.1"/>
    <property type="molecule type" value="Genomic_DNA"/>
</dbReference>
<dbReference type="Pfam" id="PF12571">
    <property type="entry name" value="Phage_tail_fib"/>
    <property type="match status" value="1"/>
</dbReference>
<accession>A0A4Z0R5H6</accession>
<feature type="domain" description="Phage tail fibre protein N-terminal" evidence="2">
    <location>
        <begin position="8"/>
        <end position="154"/>
    </location>
</feature>
<feature type="region of interest" description="Disordered" evidence="1">
    <location>
        <begin position="267"/>
        <end position="309"/>
    </location>
</feature>
<evidence type="ECO:0000313" key="4">
    <source>
        <dbReference type="Proteomes" id="UP000298460"/>
    </source>
</evidence>
<dbReference type="RefSeq" id="WP_135548983.1">
    <property type="nucleotide sequence ID" value="NZ_SPQQ01000006.1"/>
</dbReference>
<keyword evidence="4" id="KW-1185">Reference proteome</keyword>
<dbReference type="OrthoDB" id="1624444at2"/>
<dbReference type="SUPFAM" id="SSF88874">
    <property type="entry name" value="Receptor-binding domain of short tail fibre protein gp12"/>
    <property type="match status" value="1"/>
</dbReference>
<comment type="caution">
    <text evidence="3">The sequence shown here is derived from an EMBL/GenBank/DDBJ whole genome shotgun (WGS) entry which is preliminary data.</text>
</comment>
<sequence length="360" mass="37065">MSVFGGLLFTTVGRNLQAKAQAGAQLNFTRIAIGDGDLGGTSIADLTTLKHQIKSLSITKLKTMAGGNAVVGTAFSNQDVTEGFYWKELGVYAQDPDLGEVLYCYGNADASAEYIPSSGGADILEKSIDVVTIIGNASNVSATIDTSLTFTTIQDFNSHTGNNVIHVSQTDRDTWNAKETPVGAQTKANAAEANSKVYTDLQIASIPAADPGIPSGAIVMWSGSIASIPSGWAICNGANGTPNLVNRFIVGAGSTYNMGSTGGTSTNDISHTHTASGSSGYAGSHSHSYSSATGSPSDTHGGDAGAQDYFASTSHTHSVSGTTNSDGSHNHSVSVTVNSGGVTTLENRPLYYALAYIMKL</sequence>
<protein>
    <recommendedName>
        <fullName evidence="2">Phage tail fibre protein N-terminal domain-containing protein</fullName>
    </recommendedName>
</protein>